<dbReference type="NCBIfam" id="NF008312">
    <property type="entry name" value="PRK11100.1"/>
    <property type="match status" value="1"/>
</dbReference>
<dbReference type="PROSITE" id="PS50885">
    <property type="entry name" value="HAMP"/>
    <property type="match status" value="1"/>
</dbReference>
<dbReference type="PANTHER" id="PTHR45436:SF10">
    <property type="entry name" value="HISTIDINE KINASE"/>
    <property type="match status" value="1"/>
</dbReference>
<dbReference type="InterPro" id="IPR050428">
    <property type="entry name" value="TCS_sensor_his_kinase"/>
</dbReference>
<evidence type="ECO:0000256" key="5">
    <source>
        <dbReference type="ARBA" id="ARBA00022679"/>
    </source>
</evidence>
<keyword evidence="5" id="KW-0808">Transferase</keyword>
<gene>
    <name evidence="13" type="primary">creC</name>
    <name evidence="13" type="ORF">DM558_14180</name>
</gene>
<dbReference type="SUPFAM" id="SSF55874">
    <property type="entry name" value="ATPase domain of HSP90 chaperone/DNA topoisomerase II/histidine kinase"/>
    <property type="match status" value="1"/>
</dbReference>
<dbReference type="RefSeq" id="WP_127164531.1">
    <property type="nucleotide sequence ID" value="NZ_CP029822.1"/>
</dbReference>
<dbReference type="CDD" id="cd00082">
    <property type="entry name" value="HisKA"/>
    <property type="match status" value="1"/>
</dbReference>
<dbReference type="Gene3D" id="1.10.287.130">
    <property type="match status" value="1"/>
</dbReference>
<comment type="subcellular location">
    <subcellularLocation>
        <location evidence="2">Membrane</location>
    </subcellularLocation>
</comment>
<keyword evidence="8 10" id="KW-1133">Transmembrane helix</keyword>
<dbReference type="PROSITE" id="PS50109">
    <property type="entry name" value="HIS_KIN"/>
    <property type="match status" value="1"/>
</dbReference>
<sequence>MALAKRIFLFYFLFVALCGYFMVNLFSNQIYPSIRQTTEETLVDTANLLAELVSNDMAQGKIDQHYLQNLISTYQKRDPNASIWGVDKKSIALRVYITNDQGIVVFDSTGKHVGADFSQWRDVYLTLRHKYGARSTQEDPNDEKSTVMYIAAPIKANNQIIGVLTVGKPNVTTNPYIAKAESRLLFFGVILLLISLAVGALLSWWLGASLRRLTLYANAVSKGEKIKAPLFYGGELTQLAKALDKMRSELDGKQYVERYVHTLTHELKSPLAAIRGASELLQQDMPPDKRNHFIKNIDSESERLQQLADRLLNLSMVEQRQTLQDITRIELLPLVQKLLEGKSSQITQQGIEVQVAINKNHCIEGELFLVEQALSNLLDNALDFTPEYGTIHISTQQTDQTLEIKFYNQADPIPNYAIQRLCERFYSLPRKKTGRKSTGLGLNFVQEVALLHQGKLSITNHKEGVLVTLTFPH</sequence>
<dbReference type="InterPro" id="IPR003660">
    <property type="entry name" value="HAMP_dom"/>
</dbReference>
<name>A0A3Q9JMR5_9GAMM</name>
<evidence type="ECO:0000259" key="11">
    <source>
        <dbReference type="PROSITE" id="PS50109"/>
    </source>
</evidence>
<dbReference type="AlphaFoldDB" id="A0A3Q9JMR5"/>
<dbReference type="EC" id="2.7.13.3" evidence="3"/>
<evidence type="ECO:0000313" key="14">
    <source>
        <dbReference type="Proteomes" id="UP000273143"/>
    </source>
</evidence>
<evidence type="ECO:0000256" key="1">
    <source>
        <dbReference type="ARBA" id="ARBA00000085"/>
    </source>
</evidence>
<evidence type="ECO:0000256" key="7">
    <source>
        <dbReference type="ARBA" id="ARBA00022777"/>
    </source>
</evidence>
<keyword evidence="4" id="KW-0597">Phosphoprotein</keyword>
<dbReference type="InterPro" id="IPR005467">
    <property type="entry name" value="His_kinase_dom"/>
</dbReference>
<feature type="domain" description="HAMP" evidence="12">
    <location>
        <begin position="204"/>
        <end position="255"/>
    </location>
</feature>
<dbReference type="InterPro" id="IPR036097">
    <property type="entry name" value="HisK_dim/P_sf"/>
</dbReference>
<protein>
    <recommendedName>
        <fullName evidence="3">histidine kinase</fullName>
        <ecNumber evidence="3">2.7.13.3</ecNumber>
    </recommendedName>
</protein>
<organism evidence="13 14">
    <name type="scientific">Entomomonas moraniae</name>
    <dbReference type="NCBI Taxonomy" id="2213226"/>
    <lineage>
        <taxon>Bacteria</taxon>
        <taxon>Pseudomonadati</taxon>
        <taxon>Pseudomonadota</taxon>
        <taxon>Gammaproteobacteria</taxon>
        <taxon>Pseudomonadales</taxon>
        <taxon>Pseudomonadaceae</taxon>
        <taxon>Entomomonas</taxon>
    </lineage>
</organism>
<keyword evidence="14" id="KW-1185">Reference proteome</keyword>
<dbReference type="InterPro" id="IPR036890">
    <property type="entry name" value="HATPase_C_sf"/>
</dbReference>
<comment type="catalytic activity">
    <reaction evidence="1">
        <text>ATP + protein L-histidine = ADP + protein N-phospho-L-histidine.</text>
        <dbReference type="EC" id="2.7.13.3"/>
    </reaction>
</comment>
<proteinExistence type="predicted"/>
<dbReference type="EMBL" id="CP029822">
    <property type="protein sequence ID" value="AZS51844.1"/>
    <property type="molecule type" value="Genomic_DNA"/>
</dbReference>
<dbReference type="Gene3D" id="3.30.565.10">
    <property type="entry name" value="Histidine kinase-like ATPase, C-terminal domain"/>
    <property type="match status" value="1"/>
</dbReference>
<reference evidence="14" key="1">
    <citation type="submission" date="2018-06" db="EMBL/GenBank/DDBJ databases">
        <title>Complete genome of Pseudomonas insecticola strain QZS01.</title>
        <authorList>
            <person name="Wang J."/>
            <person name="Su Q."/>
        </authorList>
    </citation>
    <scope>NUCLEOTIDE SEQUENCE [LARGE SCALE GENOMIC DNA]</scope>
    <source>
        <strain evidence="14">QZS01</strain>
    </source>
</reference>
<dbReference type="GO" id="GO:0016020">
    <property type="term" value="C:membrane"/>
    <property type="evidence" value="ECO:0007669"/>
    <property type="project" value="UniProtKB-SubCell"/>
</dbReference>
<dbReference type="InterPro" id="IPR029151">
    <property type="entry name" value="Sensor-like_sf"/>
</dbReference>
<dbReference type="SUPFAM" id="SSF103190">
    <property type="entry name" value="Sensory domain-like"/>
    <property type="match status" value="1"/>
</dbReference>
<dbReference type="InterPro" id="IPR003594">
    <property type="entry name" value="HATPase_dom"/>
</dbReference>
<accession>A0A3Q9JMR5</accession>
<dbReference type="Pfam" id="PF00512">
    <property type="entry name" value="HisKA"/>
    <property type="match status" value="1"/>
</dbReference>
<dbReference type="InterPro" id="IPR003661">
    <property type="entry name" value="HisK_dim/P_dom"/>
</dbReference>
<dbReference type="GO" id="GO:0000155">
    <property type="term" value="F:phosphorelay sensor kinase activity"/>
    <property type="evidence" value="ECO:0007669"/>
    <property type="project" value="InterPro"/>
</dbReference>
<keyword evidence="7 13" id="KW-0418">Kinase</keyword>
<evidence type="ECO:0000256" key="8">
    <source>
        <dbReference type="ARBA" id="ARBA00022989"/>
    </source>
</evidence>
<keyword evidence="9" id="KW-0902">Two-component regulatory system</keyword>
<evidence type="ECO:0000256" key="3">
    <source>
        <dbReference type="ARBA" id="ARBA00012438"/>
    </source>
</evidence>
<evidence type="ECO:0000259" key="12">
    <source>
        <dbReference type="PROSITE" id="PS50885"/>
    </source>
</evidence>
<dbReference type="KEGG" id="emo:DM558_14180"/>
<feature type="domain" description="Histidine kinase" evidence="11">
    <location>
        <begin position="262"/>
        <end position="473"/>
    </location>
</feature>
<keyword evidence="10" id="KW-0472">Membrane</keyword>
<feature type="transmembrane region" description="Helical" evidence="10">
    <location>
        <begin position="6"/>
        <end position="26"/>
    </location>
</feature>
<dbReference type="Proteomes" id="UP000273143">
    <property type="component" value="Chromosome"/>
</dbReference>
<evidence type="ECO:0000256" key="4">
    <source>
        <dbReference type="ARBA" id="ARBA00022553"/>
    </source>
</evidence>
<evidence type="ECO:0000256" key="6">
    <source>
        <dbReference type="ARBA" id="ARBA00022692"/>
    </source>
</evidence>
<dbReference type="PANTHER" id="PTHR45436">
    <property type="entry name" value="SENSOR HISTIDINE KINASE YKOH"/>
    <property type="match status" value="1"/>
</dbReference>
<evidence type="ECO:0000313" key="13">
    <source>
        <dbReference type="EMBL" id="AZS51844.1"/>
    </source>
</evidence>
<evidence type="ECO:0000256" key="9">
    <source>
        <dbReference type="ARBA" id="ARBA00023012"/>
    </source>
</evidence>
<evidence type="ECO:0000256" key="10">
    <source>
        <dbReference type="SAM" id="Phobius"/>
    </source>
</evidence>
<dbReference type="Pfam" id="PF02518">
    <property type="entry name" value="HATPase_c"/>
    <property type="match status" value="1"/>
</dbReference>
<dbReference type="SMART" id="SM00388">
    <property type="entry name" value="HisKA"/>
    <property type="match status" value="1"/>
</dbReference>
<evidence type="ECO:0000256" key="2">
    <source>
        <dbReference type="ARBA" id="ARBA00004370"/>
    </source>
</evidence>
<dbReference type="SMART" id="SM00387">
    <property type="entry name" value="HATPase_c"/>
    <property type="match status" value="1"/>
</dbReference>
<feature type="transmembrane region" description="Helical" evidence="10">
    <location>
        <begin position="184"/>
        <end position="206"/>
    </location>
</feature>
<dbReference type="Gene3D" id="6.10.340.10">
    <property type="match status" value="1"/>
</dbReference>
<dbReference type="Gene3D" id="3.30.450.20">
    <property type="entry name" value="PAS domain"/>
    <property type="match status" value="1"/>
</dbReference>
<keyword evidence="6 10" id="KW-0812">Transmembrane</keyword>
<dbReference type="SUPFAM" id="SSF47384">
    <property type="entry name" value="Homodimeric domain of signal transducing histidine kinase"/>
    <property type="match status" value="1"/>
</dbReference>